<protein>
    <submittedName>
        <fullName evidence="1">Uncharacterized protein</fullName>
    </submittedName>
</protein>
<evidence type="ECO:0000313" key="2">
    <source>
        <dbReference type="Proteomes" id="UP001626550"/>
    </source>
</evidence>
<keyword evidence="2" id="KW-1185">Reference proteome</keyword>
<dbReference type="AlphaFoldDB" id="A0ABD2PVZ1"/>
<comment type="caution">
    <text evidence="1">The sequence shown here is derived from an EMBL/GenBank/DDBJ whole genome shotgun (WGS) entry which is preliminary data.</text>
</comment>
<name>A0ABD2PVZ1_9PLAT</name>
<proteinExistence type="predicted"/>
<reference evidence="1 2" key="1">
    <citation type="submission" date="2024-11" db="EMBL/GenBank/DDBJ databases">
        <title>Adaptive evolution of stress response genes in parasites aligns with host niche diversity.</title>
        <authorList>
            <person name="Hahn C."/>
            <person name="Resl P."/>
        </authorList>
    </citation>
    <scope>NUCLEOTIDE SEQUENCE [LARGE SCALE GENOMIC DNA]</scope>
    <source>
        <strain evidence="1">EGGRZ-B1_66</strain>
        <tissue evidence="1">Body</tissue>
    </source>
</reference>
<dbReference type="EMBL" id="JBJKFK010002108">
    <property type="protein sequence ID" value="KAL3311618.1"/>
    <property type="molecule type" value="Genomic_DNA"/>
</dbReference>
<sequence length="69" mass="7482">MFTRERNPGTAVVAPNIASVRSAFDSSPQSGVDRQKSEVTGSRQFVSAASSLCRGMRTPLRIRTSLIKL</sequence>
<gene>
    <name evidence="1" type="ORF">Ciccas_009800</name>
</gene>
<organism evidence="1 2">
    <name type="scientific">Cichlidogyrus casuarinus</name>
    <dbReference type="NCBI Taxonomy" id="1844966"/>
    <lineage>
        <taxon>Eukaryota</taxon>
        <taxon>Metazoa</taxon>
        <taxon>Spiralia</taxon>
        <taxon>Lophotrochozoa</taxon>
        <taxon>Platyhelminthes</taxon>
        <taxon>Monogenea</taxon>
        <taxon>Monopisthocotylea</taxon>
        <taxon>Dactylogyridea</taxon>
        <taxon>Ancyrocephalidae</taxon>
        <taxon>Cichlidogyrus</taxon>
    </lineage>
</organism>
<accession>A0ABD2PVZ1</accession>
<evidence type="ECO:0000313" key="1">
    <source>
        <dbReference type="EMBL" id="KAL3311618.1"/>
    </source>
</evidence>
<dbReference type="Proteomes" id="UP001626550">
    <property type="component" value="Unassembled WGS sequence"/>
</dbReference>